<feature type="transmembrane region" description="Helical" evidence="2">
    <location>
        <begin position="321"/>
        <end position="338"/>
    </location>
</feature>
<evidence type="ECO:0000256" key="1">
    <source>
        <dbReference type="SAM" id="MobiDB-lite"/>
    </source>
</evidence>
<organism evidence="4 5">
    <name type="scientific">Tautonia plasticadhaerens</name>
    <dbReference type="NCBI Taxonomy" id="2527974"/>
    <lineage>
        <taxon>Bacteria</taxon>
        <taxon>Pseudomonadati</taxon>
        <taxon>Planctomycetota</taxon>
        <taxon>Planctomycetia</taxon>
        <taxon>Isosphaerales</taxon>
        <taxon>Isosphaeraceae</taxon>
        <taxon>Tautonia</taxon>
    </lineage>
</organism>
<reference evidence="4 5" key="1">
    <citation type="submission" date="2019-02" db="EMBL/GenBank/DDBJ databases">
        <title>Deep-cultivation of Planctomycetes and their phenomic and genomic characterization uncovers novel biology.</title>
        <authorList>
            <person name="Wiegand S."/>
            <person name="Jogler M."/>
            <person name="Boedeker C."/>
            <person name="Pinto D."/>
            <person name="Vollmers J."/>
            <person name="Rivas-Marin E."/>
            <person name="Kohn T."/>
            <person name="Peeters S.H."/>
            <person name="Heuer A."/>
            <person name="Rast P."/>
            <person name="Oberbeckmann S."/>
            <person name="Bunk B."/>
            <person name="Jeske O."/>
            <person name="Meyerdierks A."/>
            <person name="Storesund J.E."/>
            <person name="Kallscheuer N."/>
            <person name="Luecker S."/>
            <person name="Lage O.M."/>
            <person name="Pohl T."/>
            <person name="Merkel B.J."/>
            <person name="Hornburger P."/>
            <person name="Mueller R.-W."/>
            <person name="Bruemmer F."/>
            <person name="Labrenz M."/>
            <person name="Spormann A.M."/>
            <person name="Op den Camp H."/>
            <person name="Overmann J."/>
            <person name="Amann R."/>
            <person name="Jetten M.S.M."/>
            <person name="Mascher T."/>
            <person name="Medema M.H."/>
            <person name="Devos D.P."/>
            <person name="Kaster A.-K."/>
            <person name="Ovreas L."/>
            <person name="Rohde M."/>
            <person name="Galperin M.Y."/>
            <person name="Jogler C."/>
        </authorList>
    </citation>
    <scope>NUCLEOTIDE SEQUENCE [LARGE SCALE GENOMIC DNA]</scope>
    <source>
        <strain evidence="4 5">ElP</strain>
    </source>
</reference>
<feature type="transmembrane region" description="Helical" evidence="2">
    <location>
        <begin position="152"/>
        <end position="170"/>
    </location>
</feature>
<dbReference type="RefSeq" id="WP_145276006.1">
    <property type="nucleotide sequence ID" value="NZ_CP036426.1"/>
</dbReference>
<sequence length="415" mass="45294">MRRIAEFDALRGVAAVVVVVFHLLEDPRLGLMGSAVDLFFVLSGFLITSIILRTHEAPGFLRGFYLRRALRIWPIYYLSFLVLWAYVPFFQHDPSFEGLPYYLSFTQNIQQNWKGRVAPHFPLYGHTWTLAIEEQFYLLWPILVPIVGRKRLPLLLVPLIVGPIFARVAGVPISAIVARCDALAWGGLLAWLASGPGADRLRSTRARWAFGLIGAAGVVGVVGFGRLTGLHYLQWPYEGPAMPRVWASLQMSSLGLAYLSAVGFTISSAGRPWMRPLRGPVLGYLGRISYGLYLFHPLAFFPVNQLRYRAFGGHDWFVFDLAKLALAVGMAAASYRFIEAPILRYKDRISSGSGSGAAIASAVPSTTGEADSIRADPGVRLPVPGATHLGTSARESRPEARPGEAGRSGAGGGVA</sequence>
<dbReference type="Proteomes" id="UP000317835">
    <property type="component" value="Chromosome"/>
</dbReference>
<dbReference type="PANTHER" id="PTHR23028">
    <property type="entry name" value="ACETYLTRANSFERASE"/>
    <property type="match status" value="1"/>
</dbReference>
<keyword evidence="4" id="KW-0808">Transferase</keyword>
<evidence type="ECO:0000256" key="2">
    <source>
        <dbReference type="SAM" id="Phobius"/>
    </source>
</evidence>
<feature type="compositionally biased region" description="Gly residues" evidence="1">
    <location>
        <begin position="406"/>
        <end position="415"/>
    </location>
</feature>
<dbReference type="GO" id="GO:0000271">
    <property type="term" value="P:polysaccharide biosynthetic process"/>
    <property type="evidence" value="ECO:0007669"/>
    <property type="project" value="TreeGrafter"/>
</dbReference>
<feature type="transmembrane region" description="Helical" evidence="2">
    <location>
        <begin position="245"/>
        <end position="269"/>
    </location>
</feature>
<name>A0A518HAL8_9BACT</name>
<dbReference type="EC" id="2.3.1.-" evidence="4"/>
<evidence type="ECO:0000313" key="4">
    <source>
        <dbReference type="EMBL" id="QDV37898.1"/>
    </source>
</evidence>
<dbReference type="PANTHER" id="PTHR23028:SF53">
    <property type="entry name" value="ACYL_TRANSF_3 DOMAIN-CONTAINING PROTEIN"/>
    <property type="match status" value="1"/>
</dbReference>
<feature type="compositionally biased region" description="Basic and acidic residues" evidence="1">
    <location>
        <begin position="394"/>
        <end position="404"/>
    </location>
</feature>
<feature type="transmembrane region" description="Helical" evidence="2">
    <location>
        <begin position="7"/>
        <end position="24"/>
    </location>
</feature>
<keyword evidence="2" id="KW-0812">Transmembrane</keyword>
<dbReference type="GO" id="GO:0016747">
    <property type="term" value="F:acyltransferase activity, transferring groups other than amino-acyl groups"/>
    <property type="evidence" value="ECO:0007669"/>
    <property type="project" value="InterPro"/>
</dbReference>
<keyword evidence="4" id="KW-0012">Acyltransferase</keyword>
<keyword evidence="2" id="KW-1133">Transmembrane helix</keyword>
<dbReference type="KEGG" id="tpla:ElP_58450"/>
<feature type="transmembrane region" description="Helical" evidence="2">
    <location>
        <begin position="281"/>
        <end position="301"/>
    </location>
</feature>
<feature type="transmembrane region" description="Helical" evidence="2">
    <location>
        <begin position="73"/>
        <end position="91"/>
    </location>
</feature>
<evidence type="ECO:0000313" key="5">
    <source>
        <dbReference type="Proteomes" id="UP000317835"/>
    </source>
</evidence>
<dbReference type="AlphaFoldDB" id="A0A518HAL8"/>
<dbReference type="OrthoDB" id="9796461at2"/>
<protein>
    <submittedName>
        <fullName evidence="4">O-acetyltransferase OatA</fullName>
        <ecNumber evidence="4">2.3.1.-</ecNumber>
    </submittedName>
</protein>
<evidence type="ECO:0000259" key="3">
    <source>
        <dbReference type="Pfam" id="PF01757"/>
    </source>
</evidence>
<feature type="transmembrane region" description="Helical" evidence="2">
    <location>
        <begin position="30"/>
        <end position="52"/>
    </location>
</feature>
<dbReference type="EMBL" id="CP036426">
    <property type="protein sequence ID" value="QDV37898.1"/>
    <property type="molecule type" value="Genomic_DNA"/>
</dbReference>
<dbReference type="GO" id="GO:0016020">
    <property type="term" value="C:membrane"/>
    <property type="evidence" value="ECO:0007669"/>
    <property type="project" value="TreeGrafter"/>
</dbReference>
<dbReference type="InterPro" id="IPR050879">
    <property type="entry name" value="Acyltransferase_3"/>
</dbReference>
<feature type="transmembrane region" description="Helical" evidence="2">
    <location>
        <begin position="206"/>
        <end position="225"/>
    </location>
</feature>
<keyword evidence="5" id="KW-1185">Reference proteome</keyword>
<proteinExistence type="predicted"/>
<accession>A0A518HAL8</accession>
<feature type="region of interest" description="Disordered" evidence="1">
    <location>
        <begin position="368"/>
        <end position="415"/>
    </location>
</feature>
<feature type="domain" description="Acyltransferase 3" evidence="3">
    <location>
        <begin position="5"/>
        <end position="310"/>
    </location>
</feature>
<gene>
    <name evidence="4" type="primary">oatA_2</name>
    <name evidence="4" type="ORF">ElP_58450</name>
</gene>
<dbReference type="InterPro" id="IPR002656">
    <property type="entry name" value="Acyl_transf_3_dom"/>
</dbReference>
<keyword evidence="2" id="KW-0472">Membrane</keyword>
<dbReference type="Pfam" id="PF01757">
    <property type="entry name" value="Acyl_transf_3"/>
    <property type="match status" value="1"/>
</dbReference>